<feature type="compositionally biased region" description="Pro residues" evidence="5">
    <location>
        <begin position="554"/>
        <end position="565"/>
    </location>
</feature>
<gene>
    <name evidence="8" type="ORF">Cvel_404</name>
</gene>
<evidence type="ECO:0000256" key="1">
    <source>
        <dbReference type="ARBA" id="ARBA00022723"/>
    </source>
</evidence>
<dbReference type="FunFam" id="1.10.340.70:FF:000001">
    <property type="entry name" value="Retrovirus-related Pol polyprotein from transposon gypsy-like Protein"/>
    <property type="match status" value="1"/>
</dbReference>
<proteinExistence type="predicted"/>
<feature type="compositionally biased region" description="Low complexity" evidence="5">
    <location>
        <begin position="648"/>
        <end position="658"/>
    </location>
</feature>
<dbReference type="Gene3D" id="4.10.1000.10">
    <property type="entry name" value="Zinc finger, CCCH-type"/>
    <property type="match status" value="3"/>
</dbReference>
<keyword evidence="1 4" id="KW-0479">Metal-binding</keyword>
<keyword evidence="2 4" id="KW-0863">Zinc-finger</keyword>
<dbReference type="InterPro" id="IPR001584">
    <property type="entry name" value="Integrase_cat-core"/>
</dbReference>
<evidence type="ECO:0000256" key="3">
    <source>
        <dbReference type="ARBA" id="ARBA00022833"/>
    </source>
</evidence>
<dbReference type="InterPro" id="IPR041588">
    <property type="entry name" value="Integrase_H2C2"/>
</dbReference>
<dbReference type="Pfam" id="PF00642">
    <property type="entry name" value="zf-CCCH"/>
    <property type="match status" value="1"/>
</dbReference>
<dbReference type="Gene3D" id="1.10.340.70">
    <property type="match status" value="1"/>
</dbReference>
<feature type="compositionally biased region" description="Low complexity" evidence="5">
    <location>
        <begin position="840"/>
        <end position="852"/>
    </location>
</feature>
<evidence type="ECO:0008006" key="9">
    <source>
        <dbReference type="Google" id="ProtNLM"/>
    </source>
</evidence>
<feature type="compositionally biased region" description="Polar residues" evidence="5">
    <location>
        <begin position="965"/>
        <end position="974"/>
    </location>
</feature>
<dbReference type="Gene3D" id="3.30.420.10">
    <property type="entry name" value="Ribonuclease H-like superfamily/Ribonuclease H"/>
    <property type="match status" value="1"/>
</dbReference>
<dbReference type="GO" id="GO:0003676">
    <property type="term" value="F:nucleic acid binding"/>
    <property type="evidence" value="ECO:0007669"/>
    <property type="project" value="InterPro"/>
</dbReference>
<dbReference type="InterPro" id="IPR036855">
    <property type="entry name" value="Znf_CCCH_sf"/>
</dbReference>
<feature type="zinc finger region" description="C3H1-type" evidence="4">
    <location>
        <begin position="443"/>
        <end position="469"/>
    </location>
</feature>
<feature type="domain" description="C3H1-type" evidence="6">
    <location>
        <begin position="443"/>
        <end position="469"/>
    </location>
</feature>
<reference evidence="8" key="1">
    <citation type="submission" date="2014-11" db="EMBL/GenBank/DDBJ databases">
        <authorList>
            <person name="Otto D Thomas"/>
            <person name="Naeem Raeece"/>
        </authorList>
    </citation>
    <scope>NUCLEOTIDE SEQUENCE</scope>
</reference>
<evidence type="ECO:0000259" key="7">
    <source>
        <dbReference type="PROSITE" id="PS50994"/>
    </source>
</evidence>
<protein>
    <recommendedName>
        <fullName evidence="9">Integrase catalytic domain-containing protein</fullName>
    </recommendedName>
</protein>
<feature type="region of interest" description="Disordered" evidence="5">
    <location>
        <begin position="524"/>
        <end position="776"/>
    </location>
</feature>
<feature type="zinc finger region" description="C3H1-type" evidence="4">
    <location>
        <begin position="408"/>
        <end position="435"/>
    </location>
</feature>
<feature type="domain" description="C3H1-type" evidence="6">
    <location>
        <begin position="408"/>
        <end position="435"/>
    </location>
</feature>
<feature type="domain" description="Integrase catalytic" evidence="7">
    <location>
        <begin position="89"/>
        <end position="250"/>
    </location>
</feature>
<feature type="zinc finger region" description="C3H1-type" evidence="4">
    <location>
        <begin position="477"/>
        <end position="504"/>
    </location>
</feature>
<dbReference type="AlphaFoldDB" id="A0A0G4FKF9"/>
<sequence>MSLRAGLLYFEGNRLCIPRSQQGTVMAGVHSPPHAAHFEMGKTYRKVASLYYWPKMWRSVASFVRVCDRCQRSKGPTVARPRLLQPLPIPSRPWESTCIDRLTDLPPSGDEGFDAILVVLCWLIKAVVLIPTHSTAGAEKTMRIYRQHISCKKGFQRHIVCDRDPRFLAHFWQTLHASSGSEVDFATASHHDTAGAAERMNRTLEEALRYLVDTKHSRWSEFLCDMEFAYNSSVHEGTGFAPLALDGGKSPLIPPALNLPVSVEPSFDAKEFLEEHSQMIAAVRDSLRSAQQVMTRNANRRRRPAENIRVGDYCTWWPRPVGKGEEYARKLDLVWFGPFEVETVLPQDNLEVVLPAGSRKHPIIHTSLCKPYRQPSGETRPPSVRMSAWAEEQYEVEKILAVQGRGKAKQYKLCKPFMQGRCEEGDQCTFAHGVHDQRSCPDLFRTKLCKKWLRGLCTGPNCSFAHGAHELRETSEFHKTRLCKHWAVGNCVAGEACRHAHGEEDLRTLTGAALHRLSDRAKFREAMHRPDSDPLATGGTGGGGVGVAARASPLPSPFRDPPSNRPQPHHQQQQQQQYPLGPTRGDPEDIPRPIQPHMMPPVGMGMSAGGSGAVSSGYPGRPPAVGPPTRHIDVPPPSPSERPTRMMPGPSSSSSYSQPPLPAYPAYGIGGDVGGGGGSYAPPPPYFDQDPGQQGGYEGGVSGVSSEFGHQPSSSSAQPLQKYGNPPPPQPPQYQDYSRPSSSSARPMPPATDPYAVRGGDNRALPAVDFGAPPHPHVPDEETVVGLGPDSVDMWVGAGGLGVPLPAAPVSVSVGASSLRSHHPVAPPPPPWFSTGPMGAAAAAAASSAAAPSPWPPVPSPHTAGGGQGPSGVPVGGLSLAVPAMAGWALPPQQPPGDQWAAAAGNGWGGAVQGPPKPDRPTGLQIAQGSSVQNPGASSAETVASRTLQQQQQGGPGGPLHPMSGTASSGTEFDQSVEMAGFDLSTFPVPPVERQSRGEQR</sequence>
<evidence type="ECO:0000256" key="2">
    <source>
        <dbReference type="ARBA" id="ARBA00022771"/>
    </source>
</evidence>
<evidence type="ECO:0000259" key="6">
    <source>
        <dbReference type="PROSITE" id="PS50103"/>
    </source>
</evidence>
<feature type="compositionally biased region" description="Low complexity" evidence="5">
    <location>
        <begin position="733"/>
        <end position="746"/>
    </location>
</feature>
<dbReference type="InterPro" id="IPR050951">
    <property type="entry name" value="Retrovirus_Pol_polyprotein"/>
</dbReference>
<dbReference type="SUPFAM" id="SSF90229">
    <property type="entry name" value="CCCH zinc finger"/>
    <property type="match status" value="2"/>
</dbReference>
<dbReference type="PROSITE" id="PS50994">
    <property type="entry name" value="INTEGRASE"/>
    <property type="match status" value="1"/>
</dbReference>
<dbReference type="InterPro" id="IPR012337">
    <property type="entry name" value="RNaseH-like_sf"/>
</dbReference>
<evidence type="ECO:0000256" key="5">
    <source>
        <dbReference type="SAM" id="MobiDB-lite"/>
    </source>
</evidence>
<dbReference type="EMBL" id="CDMZ01000441">
    <property type="protein sequence ID" value="CEM14364.1"/>
    <property type="molecule type" value="Genomic_DNA"/>
</dbReference>
<dbReference type="Pfam" id="PF17921">
    <property type="entry name" value="Integrase_H2C2"/>
    <property type="match status" value="1"/>
</dbReference>
<feature type="compositionally biased region" description="Gly residues" evidence="5">
    <location>
        <begin position="668"/>
        <end position="679"/>
    </location>
</feature>
<feature type="compositionally biased region" description="Polar residues" evidence="5">
    <location>
        <begin position="925"/>
        <end position="948"/>
    </location>
</feature>
<dbReference type="PROSITE" id="PS50103">
    <property type="entry name" value="ZF_C3H1"/>
    <property type="match status" value="3"/>
</dbReference>
<dbReference type="SMART" id="SM00356">
    <property type="entry name" value="ZnF_C3H1"/>
    <property type="match status" value="3"/>
</dbReference>
<feature type="region of interest" description="Disordered" evidence="5">
    <location>
        <begin position="889"/>
        <end position="1001"/>
    </location>
</feature>
<dbReference type="InterPro" id="IPR036397">
    <property type="entry name" value="RNaseH_sf"/>
</dbReference>
<organism evidence="8">
    <name type="scientific">Chromera velia CCMP2878</name>
    <dbReference type="NCBI Taxonomy" id="1169474"/>
    <lineage>
        <taxon>Eukaryota</taxon>
        <taxon>Sar</taxon>
        <taxon>Alveolata</taxon>
        <taxon>Colpodellida</taxon>
        <taxon>Chromeraceae</taxon>
        <taxon>Chromera</taxon>
    </lineage>
</organism>
<dbReference type="PANTHER" id="PTHR37984:SF5">
    <property type="entry name" value="PROTEIN NYNRIN-LIKE"/>
    <property type="match status" value="1"/>
</dbReference>
<dbReference type="InterPro" id="IPR000571">
    <property type="entry name" value="Znf_CCCH"/>
</dbReference>
<evidence type="ECO:0000256" key="4">
    <source>
        <dbReference type="PROSITE-ProRule" id="PRU00723"/>
    </source>
</evidence>
<name>A0A0G4FKF9_9ALVE</name>
<dbReference type="SUPFAM" id="SSF53098">
    <property type="entry name" value="Ribonuclease H-like"/>
    <property type="match status" value="1"/>
</dbReference>
<dbReference type="PANTHER" id="PTHR37984">
    <property type="entry name" value="PROTEIN CBG26694"/>
    <property type="match status" value="1"/>
</dbReference>
<feature type="region of interest" description="Disordered" evidence="5">
    <location>
        <begin position="819"/>
        <end position="875"/>
    </location>
</feature>
<feature type="domain" description="C3H1-type" evidence="6">
    <location>
        <begin position="477"/>
        <end position="504"/>
    </location>
</feature>
<accession>A0A0G4FKF9</accession>
<feature type="compositionally biased region" description="Gly residues" evidence="5">
    <location>
        <begin position="693"/>
        <end position="702"/>
    </location>
</feature>
<keyword evidence="3 4" id="KW-0862">Zinc</keyword>
<evidence type="ECO:0000313" key="8">
    <source>
        <dbReference type="EMBL" id="CEM14364.1"/>
    </source>
</evidence>
<dbReference type="GO" id="GO:0008270">
    <property type="term" value="F:zinc ion binding"/>
    <property type="evidence" value="ECO:0007669"/>
    <property type="project" value="UniProtKB-KW"/>
</dbReference>
<dbReference type="VEuPathDB" id="CryptoDB:Cvel_404"/>
<dbReference type="GO" id="GO:0015074">
    <property type="term" value="P:DNA integration"/>
    <property type="evidence" value="ECO:0007669"/>
    <property type="project" value="InterPro"/>
</dbReference>